<gene>
    <name evidence="7" type="ORF">BDV95DRAFT_577908</name>
</gene>
<keyword evidence="6" id="KW-0472">Membrane</keyword>
<dbReference type="InterPro" id="IPR039205">
    <property type="entry name" value="NDUFA11"/>
</dbReference>
<evidence type="ECO:0000256" key="1">
    <source>
        <dbReference type="ARBA" id="ARBA00004448"/>
    </source>
</evidence>
<dbReference type="GO" id="GO:0045271">
    <property type="term" value="C:respiratory chain complex I"/>
    <property type="evidence" value="ECO:0007669"/>
    <property type="project" value="InterPro"/>
</dbReference>
<comment type="caution">
    <text evidence="7">The sequence shown here is derived from an EMBL/GenBank/DDBJ whole genome shotgun (WGS) entry which is preliminary data.</text>
</comment>
<evidence type="ECO:0000313" key="8">
    <source>
        <dbReference type="Proteomes" id="UP000481861"/>
    </source>
</evidence>
<sequence length="194" mass="20922">MAAPLETYQPHDTLANAASSTLQTTLVGAIIAGVQNTLTKQNVGARGIITRSGGIIALYAAVGATYQITKDSASNLREKDDLYSEAMAGFAGGSVVGIARRSMPMTLGAGVGFAVVMSAFRYTNGISGYRYMDADEDEVERKEALKKLRRRPLQETIEELGEGRGIYAPGWEERRRERLLAKYGIDVAAAQQTK</sequence>
<evidence type="ECO:0008006" key="9">
    <source>
        <dbReference type="Google" id="ProtNLM"/>
    </source>
</evidence>
<protein>
    <recommendedName>
        <fullName evidence="9">NADH-ubiquinone oxidoreductase 213 kDa subunit</fullName>
    </recommendedName>
</protein>
<dbReference type="GO" id="GO:0006120">
    <property type="term" value="P:mitochondrial electron transport, NADH to ubiquinone"/>
    <property type="evidence" value="ECO:0007669"/>
    <property type="project" value="InterPro"/>
</dbReference>
<keyword evidence="3" id="KW-0999">Mitochondrion inner membrane</keyword>
<accession>A0A7C8I264</accession>
<dbReference type="OrthoDB" id="1913277at2759"/>
<dbReference type="PANTHER" id="PTHR21382">
    <property type="entry name" value="NADH-UBIQUINONE OXIDOREDUCTASE SUBUNIT"/>
    <property type="match status" value="1"/>
</dbReference>
<dbReference type="PANTHER" id="PTHR21382:SF1">
    <property type="entry name" value="NADH DEHYDROGENASE [UBIQUINONE] 1 ALPHA SUBCOMPLEX SUBUNIT 11"/>
    <property type="match status" value="1"/>
</dbReference>
<proteinExistence type="predicted"/>
<keyword evidence="4" id="KW-1133">Transmembrane helix</keyword>
<evidence type="ECO:0000256" key="5">
    <source>
        <dbReference type="ARBA" id="ARBA00023128"/>
    </source>
</evidence>
<keyword evidence="5" id="KW-0496">Mitochondrion</keyword>
<reference evidence="7 8" key="1">
    <citation type="submission" date="2020-01" db="EMBL/GenBank/DDBJ databases">
        <authorList>
            <consortium name="DOE Joint Genome Institute"/>
            <person name="Haridas S."/>
            <person name="Albert R."/>
            <person name="Binder M."/>
            <person name="Bloem J."/>
            <person name="Labutti K."/>
            <person name="Salamov A."/>
            <person name="Andreopoulos B."/>
            <person name="Baker S.E."/>
            <person name="Barry K."/>
            <person name="Bills G."/>
            <person name="Bluhm B.H."/>
            <person name="Cannon C."/>
            <person name="Castanera R."/>
            <person name="Culley D.E."/>
            <person name="Daum C."/>
            <person name="Ezra D."/>
            <person name="Gonzalez J.B."/>
            <person name="Henrissat B."/>
            <person name="Kuo A."/>
            <person name="Liang C."/>
            <person name="Lipzen A."/>
            <person name="Lutzoni F."/>
            <person name="Magnuson J."/>
            <person name="Mondo S."/>
            <person name="Nolan M."/>
            <person name="Ohm R."/>
            <person name="Pangilinan J."/>
            <person name="Park H.-J.H."/>
            <person name="Ramirez L."/>
            <person name="Alfaro M."/>
            <person name="Sun H."/>
            <person name="Tritt A."/>
            <person name="Yoshinaga Y."/>
            <person name="Zwiers L.-H.L."/>
            <person name="Turgeon B.G."/>
            <person name="Goodwin S.B."/>
            <person name="Spatafora J.W."/>
            <person name="Crous P.W."/>
            <person name="Grigoriev I.V."/>
        </authorList>
    </citation>
    <scope>NUCLEOTIDE SEQUENCE [LARGE SCALE GENOMIC DNA]</scope>
    <source>
        <strain evidence="7 8">CBS 611.86</strain>
    </source>
</reference>
<dbReference type="Proteomes" id="UP000481861">
    <property type="component" value="Unassembled WGS sequence"/>
</dbReference>
<dbReference type="GO" id="GO:0005743">
    <property type="term" value="C:mitochondrial inner membrane"/>
    <property type="evidence" value="ECO:0007669"/>
    <property type="project" value="UniProtKB-SubCell"/>
</dbReference>
<evidence type="ECO:0000256" key="6">
    <source>
        <dbReference type="ARBA" id="ARBA00023136"/>
    </source>
</evidence>
<evidence type="ECO:0000256" key="4">
    <source>
        <dbReference type="ARBA" id="ARBA00022989"/>
    </source>
</evidence>
<organism evidence="7 8">
    <name type="scientific">Massariosphaeria phaeospora</name>
    <dbReference type="NCBI Taxonomy" id="100035"/>
    <lineage>
        <taxon>Eukaryota</taxon>
        <taxon>Fungi</taxon>
        <taxon>Dikarya</taxon>
        <taxon>Ascomycota</taxon>
        <taxon>Pezizomycotina</taxon>
        <taxon>Dothideomycetes</taxon>
        <taxon>Pleosporomycetidae</taxon>
        <taxon>Pleosporales</taxon>
        <taxon>Pleosporales incertae sedis</taxon>
        <taxon>Massariosphaeria</taxon>
    </lineage>
</organism>
<keyword evidence="2" id="KW-0812">Transmembrane</keyword>
<dbReference type="AlphaFoldDB" id="A0A7C8I264"/>
<dbReference type="EMBL" id="JAADJZ010000017">
    <property type="protein sequence ID" value="KAF2868908.1"/>
    <property type="molecule type" value="Genomic_DNA"/>
</dbReference>
<name>A0A7C8I264_9PLEO</name>
<keyword evidence="8" id="KW-1185">Reference proteome</keyword>
<evidence type="ECO:0000256" key="2">
    <source>
        <dbReference type="ARBA" id="ARBA00022692"/>
    </source>
</evidence>
<evidence type="ECO:0000256" key="3">
    <source>
        <dbReference type="ARBA" id="ARBA00022792"/>
    </source>
</evidence>
<evidence type="ECO:0000313" key="7">
    <source>
        <dbReference type="EMBL" id="KAF2868908.1"/>
    </source>
</evidence>
<comment type="subcellular location">
    <subcellularLocation>
        <location evidence="1">Mitochondrion inner membrane</location>
        <topology evidence="1">Multi-pass membrane protein</topology>
    </subcellularLocation>
</comment>